<dbReference type="GO" id="GO:0008320">
    <property type="term" value="F:protein transmembrane transporter activity"/>
    <property type="evidence" value="ECO:0007669"/>
    <property type="project" value="TreeGrafter"/>
</dbReference>
<organism evidence="6">
    <name type="scientific">Anthurium amnicola</name>
    <dbReference type="NCBI Taxonomy" id="1678845"/>
    <lineage>
        <taxon>Eukaryota</taxon>
        <taxon>Viridiplantae</taxon>
        <taxon>Streptophyta</taxon>
        <taxon>Embryophyta</taxon>
        <taxon>Tracheophyta</taxon>
        <taxon>Spermatophyta</taxon>
        <taxon>Magnoliopsida</taxon>
        <taxon>Liliopsida</taxon>
        <taxon>Araceae</taxon>
        <taxon>Pothoideae</taxon>
        <taxon>Potheae</taxon>
        <taxon>Anthurium</taxon>
    </lineage>
</organism>
<dbReference type="EMBL" id="GDJX01021897">
    <property type="protein sequence ID" value="JAT46039.1"/>
    <property type="molecule type" value="Transcribed_RNA"/>
</dbReference>
<dbReference type="AlphaFoldDB" id="A0A1D1XUK7"/>
<feature type="non-terminal residue" evidence="6">
    <location>
        <position position="1"/>
    </location>
</feature>
<accession>A0A1D1XUK7</accession>
<dbReference type="GO" id="GO:0045039">
    <property type="term" value="P:protein insertion into mitochondrial inner membrane"/>
    <property type="evidence" value="ECO:0007669"/>
    <property type="project" value="InterPro"/>
</dbReference>
<dbReference type="Gene3D" id="1.10.150.50">
    <property type="entry name" value="Transcription Factor, Ets-1"/>
    <property type="match status" value="1"/>
</dbReference>
<evidence type="ECO:0000256" key="1">
    <source>
        <dbReference type="ARBA" id="ARBA00004141"/>
    </source>
</evidence>
<keyword evidence="3" id="KW-1133">Transmembrane helix</keyword>
<dbReference type="GO" id="GO:0045036">
    <property type="term" value="P:protein targeting to chloroplast"/>
    <property type="evidence" value="ECO:0007669"/>
    <property type="project" value="TreeGrafter"/>
</dbReference>
<evidence type="ECO:0000256" key="4">
    <source>
        <dbReference type="ARBA" id="ARBA00023136"/>
    </source>
</evidence>
<name>A0A1D1XUK7_9ARAE</name>
<dbReference type="PANTHER" id="PTHR14110:SF6">
    <property type="entry name" value="OS04G0405100 PROTEIN"/>
    <property type="match status" value="1"/>
</dbReference>
<dbReference type="CDD" id="cd09487">
    <property type="entry name" value="SAM_superfamily"/>
    <property type="match status" value="1"/>
</dbReference>
<evidence type="ECO:0000313" key="6">
    <source>
        <dbReference type="EMBL" id="JAT46039.1"/>
    </source>
</evidence>
<evidence type="ECO:0000256" key="2">
    <source>
        <dbReference type="ARBA" id="ARBA00022692"/>
    </source>
</evidence>
<reference evidence="6" key="1">
    <citation type="submission" date="2015-07" db="EMBL/GenBank/DDBJ databases">
        <title>Transcriptome Assembly of Anthurium amnicola.</title>
        <authorList>
            <person name="Suzuki J."/>
        </authorList>
    </citation>
    <scope>NUCLEOTIDE SEQUENCE</scope>
</reference>
<dbReference type="GO" id="GO:0042721">
    <property type="term" value="C:TIM22 mitochondrial import inner membrane insertion complex"/>
    <property type="evidence" value="ECO:0007669"/>
    <property type="project" value="InterPro"/>
</dbReference>
<gene>
    <name evidence="6" type="primary">TIM22_2</name>
    <name evidence="6" type="ORF">g.34185</name>
</gene>
<dbReference type="Pfam" id="PF02466">
    <property type="entry name" value="Tim17"/>
    <property type="match status" value="1"/>
</dbReference>
<evidence type="ECO:0000259" key="5">
    <source>
        <dbReference type="Pfam" id="PF00536"/>
    </source>
</evidence>
<proteinExistence type="predicted"/>
<dbReference type="SUPFAM" id="SSF47769">
    <property type="entry name" value="SAM/Pointed domain"/>
    <property type="match status" value="1"/>
</dbReference>
<dbReference type="GO" id="GO:0009706">
    <property type="term" value="C:chloroplast inner membrane"/>
    <property type="evidence" value="ECO:0007669"/>
    <property type="project" value="TreeGrafter"/>
</dbReference>
<sequence length="346" mass="36704">AKQTPDFLLPPNLPQLYPFLLSAPTTVTRHGERKLAGGQSRSCMGDGVVLAHKGHQQEAVRAAVSASSAPPSLALGAMEAVQGSLGTMAEAVRVSNPIPMARKWVLDKQEAFSAWLSQQSIPVEAAVSTGIAALQGAALGAVITTLNKDMARSFEASPAQRAALGLDPNSANPFVLPEGLVGGPIIQARNFAVLMGTSAGISCVLKRLRGVDDIQNSMAAAFGSGFVFQLVSSTGAPNIAGAVGTGACFALAQGGFYKVGEMMSKERTPKKPTKEDLYYAKARRVLMRLGLERYEKNFRQGMLTDATLPLLTDSALSDVRIPPGPRLIILDHIQRDPELMQRRESN</sequence>
<evidence type="ECO:0000256" key="3">
    <source>
        <dbReference type="ARBA" id="ARBA00022989"/>
    </source>
</evidence>
<dbReference type="PANTHER" id="PTHR14110">
    <property type="entry name" value="MITOCHONDRIAL IMPORT INNER MEMBRANE TRANSLOCASE SUBUNIT TIM22"/>
    <property type="match status" value="1"/>
</dbReference>
<protein>
    <submittedName>
        <fullName evidence="6">Mitochondrial import inner membrane translocase subunit TIM22</fullName>
    </submittedName>
</protein>
<keyword evidence="2" id="KW-0812">Transmembrane</keyword>
<dbReference type="Pfam" id="PF00536">
    <property type="entry name" value="SAM_1"/>
    <property type="match status" value="1"/>
</dbReference>
<comment type="subcellular location">
    <subcellularLocation>
        <location evidence="1">Membrane</location>
        <topology evidence="1">Multi-pass membrane protein</topology>
    </subcellularLocation>
</comment>
<dbReference type="InterPro" id="IPR001660">
    <property type="entry name" value="SAM"/>
</dbReference>
<dbReference type="InterPro" id="IPR013761">
    <property type="entry name" value="SAM/pointed_sf"/>
</dbReference>
<keyword evidence="4" id="KW-0472">Membrane</keyword>
<dbReference type="InterPro" id="IPR039175">
    <property type="entry name" value="TIM22"/>
</dbReference>
<feature type="domain" description="SAM" evidence="5">
    <location>
        <begin position="286"/>
        <end position="335"/>
    </location>
</feature>